<dbReference type="AlphaFoldDB" id="A0A246GI52"/>
<dbReference type="Proteomes" id="UP000197768">
    <property type="component" value="Unassembled WGS sequence"/>
</dbReference>
<name>A0A246GI52_9FLAO</name>
<dbReference type="InterPro" id="IPR027417">
    <property type="entry name" value="P-loop_NTPase"/>
</dbReference>
<dbReference type="RefSeq" id="WP_088394075.1">
    <property type="nucleotide sequence ID" value="NZ_MTCZ01000146.1"/>
</dbReference>
<reference evidence="1 2" key="1">
    <citation type="journal article" date="2017" name="Infect. Genet. Evol.">
        <title>Comparative genome analysis of fish pathogen Flavobacterium columnare reveals extensive sequence diversity within the species.</title>
        <authorList>
            <person name="Kayansamruaj P."/>
            <person name="Dong H.T."/>
            <person name="Hirono I."/>
            <person name="Kondo H."/>
            <person name="Senapin S."/>
            <person name="Rodkhum C."/>
        </authorList>
    </citation>
    <scope>NUCLEOTIDE SEQUENCE [LARGE SCALE GENOMIC DNA]</scope>
    <source>
        <strain evidence="1 2">1215</strain>
    </source>
</reference>
<evidence type="ECO:0000313" key="1">
    <source>
        <dbReference type="EMBL" id="OWP83223.1"/>
    </source>
</evidence>
<proteinExistence type="predicted"/>
<comment type="caution">
    <text evidence="1">The sequence shown here is derived from an EMBL/GenBank/DDBJ whole genome shotgun (WGS) entry which is preliminary data.</text>
</comment>
<gene>
    <name evidence="1" type="ORF">BWK59_11645</name>
</gene>
<sequence length="210" mass="24319">MSVKLKRVSTTADVLNKKYENYEIRDSTLKDCFGTIPKKGVWLIWGGSGSGKSALSLQIAKELALIIGTKVYNNELEEEDSEDYQKRLKTLGMHEIKNFFTIHDPLDELKTRLRKSKSAKIVIINSATYQFKDKEEYFEFANEFKKKKLIIIIAHADGSKPATELERRIMFDAHQKIFCEAYKATNRGRRFNKINTYIIWEEGHKKSTGK</sequence>
<accession>A0A246GI52</accession>
<dbReference type="EMBL" id="MTCZ01000146">
    <property type="protein sequence ID" value="OWP83223.1"/>
    <property type="molecule type" value="Genomic_DNA"/>
</dbReference>
<organism evidence="1 2">
    <name type="scientific">Flavobacterium davisii</name>
    <dbReference type="NCBI Taxonomy" id="2906077"/>
    <lineage>
        <taxon>Bacteria</taxon>
        <taxon>Pseudomonadati</taxon>
        <taxon>Bacteroidota</taxon>
        <taxon>Flavobacteriia</taxon>
        <taxon>Flavobacteriales</taxon>
        <taxon>Flavobacteriaceae</taxon>
        <taxon>Flavobacterium</taxon>
    </lineage>
</organism>
<dbReference type="SUPFAM" id="SSF52540">
    <property type="entry name" value="P-loop containing nucleoside triphosphate hydrolases"/>
    <property type="match status" value="1"/>
</dbReference>
<dbReference type="Gene3D" id="3.40.50.300">
    <property type="entry name" value="P-loop containing nucleotide triphosphate hydrolases"/>
    <property type="match status" value="1"/>
</dbReference>
<protein>
    <submittedName>
        <fullName evidence="1">Uncharacterized protein</fullName>
    </submittedName>
</protein>
<evidence type="ECO:0000313" key="2">
    <source>
        <dbReference type="Proteomes" id="UP000197768"/>
    </source>
</evidence>